<dbReference type="PANTHER" id="PTHR46796">
    <property type="entry name" value="HTH-TYPE TRANSCRIPTIONAL ACTIVATOR RHAS-RELATED"/>
    <property type="match status" value="1"/>
</dbReference>
<reference evidence="5 6" key="1">
    <citation type="submission" date="2023-03" db="EMBL/GenBank/DDBJ databases">
        <authorList>
            <person name="Kaur S."/>
            <person name="Espinosa-Saiz D."/>
            <person name="Velazquez E."/>
            <person name="Menendez E."/>
            <person name="diCenzo G.C."/>
        </authorList>
    </citation>
    <scope>NUCLEOTIDE SEQUENCE [LARGE SCALE GENOMIC DNA]</scope>
    <source>
        <strain evidence="5 6">LMG 24692</strain>
    </source>
</reference>
<keyword evidence="1" id="KW-0805">Transcription regulation</keyword>
<dbReference type="EMBL" id="CP120374">
    <property type="protein sequence ID" value="WEX90694.1"/>
    <property type="molecule type" value="Genomic_DNA"/>
</dbReference>
<evidence type="ECO:0000256" key="2">
    <source>
        <dbReference type="ARBA" id="ARBA00023125"/>
    </source>
</evidence>
<protein>
    <submittedName>
        <fullName evidence="5">Helix-turn-helix transcriptional regulator</fullName>
    </submittedName>
</protein>
<accession>A0ABY8DIF5</accession>
<dbReference type="Proteomes" id="UP001229355">
    <property type="component" value="Chromosome 2"/>
</dbReference>
<dbReference type="PANTHER" id="PTHR46796:SF6">
    <property type="entry name" value="ARAC SUBFAMILY"/>
    <property type="match status" value="1"/>
</dbReference>
<dbReference type="SUPFAM" id="SSF46689">
    <property type="entry name" value="Homeodomain-like"/>
    <property type="match status" value="1"/>
</dbReference>
<evidence type="ECO:0000313" key="6">
    <source>
        <dbReference type="Proteomes" id="UP001229355"/>
    </source>
</evidence>
<dbReference type="PROSITE" id="PS01124">
    <property type="entry name" value="HTH_ARAC_FAMILY_2"/>
    <property type="match status" value="1"/>
</dbReference>
<dbReference type="PRINTS" id="PR00032">
    <property type="entry name" value="HTHARAC"/>
</dbReference>
<keyword evidence="3" id="KW-0804">Transcription</keyword>
<dbReference type="Pfam" id="PF12833">
    <property type="entry name" value="HTH_18"/>
    <property type="match status" value="1"/>
</dbReference>
<evidence type="ECO:0000256" key="3">
    <source>
        <dbReference type="ARBA" id="ARBA00023163"/>
    </source>
</evidence>
<dbReference type="RefSeq" id="WP_280662656.1">
    <property type="nucleotide sequence ID" value="NZ_CP120374.1"/>
</dbReference>
<feature type="domain" description="HTH araC/xylS-type" evidence="4">
    <location>
        <begin position="210"/>
        <end position="310"/>
    </location>
</feature>
<sequence length="315" mass="34803">MEIIRPLKFGTLSLTDRESRLVCRSILVDMLGESTIATEEGDLAGVTGLFWRYVSLSLATVYFPKTPLRMAANGIRDAGIVIMRAMDGPLIVHHRRKKVEAARGDVLFLPADASCEFTLPEGGRFDCAHLPAYAVASVRALLRPLMMQPLAAECLPLQLLTNYAGYLLRQEYQSEEHAGMMVAHFYDLLPVLAQHVGNRAPRETPQNRMASIKKLIEQNLANGSFSITDVAGAEGITPRAIQKFFSREGTTFSRYLLGRRLALAKGLILAEGSSCSISQIAYNVGFNDLSYFNRTFRSRYGVRPSDLRRLASAAA</sequence>
<name>A0ABY8DIF5_9HYPH</name>
<dbReference type="InterPro" id="IPR020449">
    <property type="entry name" value="Tscrpt_reg_AraC-type_HTH"/>
</dbReference>
<dbReference type="InterPro" id="IPR050204">
    <property type="entry name" value="AraC_XylS_family_regulators"/>
</dbReference>
<keyword evidence="6" id="KW-1185">Reference proteome</keyword>
<evidence type="ECO:0000259" key="4">
    <source>
        <dbReference type="PROSITE" id="PS01124"/>
    </source>
</evidence>
<organism evidence="5 6">
    <name type="scientific">Sinorhizobium garamanticum</name>
    <dbReference type="NCBI Taxonomy" id="680247"/>
    <lineage>
        <taxon>Bacteria</taxon>
        <taxon>Pseudomonadati</taxon>
        <taxon>Pseudomonadota</taxon>
        <taxon>Alphaproteobacteria</taxon>
        <taxon>Hyphomicrobiales</taxon>
        <taxon>Rhizobiaceae</taxon>
        <taxon>Sinorhizobium/Ensifer group</taxon>
        <taxon>Sinorhizobium</taxon>
    </lineage>
</organism>
<keyword evidence="2" id="KW-0238">DNA-binding</keyword>
<gene>
    <name evidence="5" type="ORF">PZN02_004253</name>
</gene>
<dbReference type="InterPro" id="IPR009057">
    <property type="entry name" value="Homeodomain-like_sf"/>
</dbReference>
<dbReference type="SMART" id="SM00342">
    <property type="entry name" value="HTH_ARAC"/>
    <property type="match status" value="1"/>
</dbReference>
<evidence type="ECO:0000313" key="5">
    <source>
        <dbReference type="EMBL" id="WEX90694.1"/>
    </source>
</evidence>
<evidence type="ECO:0000256" key="1">
    <source>
        <dbReference type="ARBA" id="ARBA00023015"/>
    </source>
</evidence>
<dbReference type="Gene3D" id="1.10.10.60">
    <property type="entry name" value="Homeodomain-like"/>
    <property type="match status" value="1"/>
</dbReference>
<proteinExistence type="predicted"/>
<dbReference type="InterPro" id="IPR018060">
    <property type="entry name" value="HTH_AraC"/>
</dbReference>